<feature type="non-terminal residue" evidence="1">
    <location>
        <position position="154"/>
    </location>
</feature>
<dbReference type="AlphaFoldDB" id="A0A381UZV4"/>
<organism evidence="1">
    <name type="scientific">marine metagenome</name>
    <dbReference type="NCBI Taxonomy" id="408172"/>
    <lineage>
        <taxon>unclassified sequences</taxon>
        <taxon>metagenomes</taxon>
        <taxon>ecological metagenomes</taxon>
    </lineage>
</organism>
<dbReference type="EMBL" id="UINC01007499">
    <property type="protein sequence ID" value="SVA33666.1"/>
    <property type="molecule type" value="Genomic_DNA"/>
</dbReference>
<protein>
    <recommendedName>
        <fullName evidence="2">Xylose isomerase-like TIM barrel domain-containing protein</fullName>
    </recommendedName>
</protein>
<dbReference type="Gene3D" id="3.20.20.150">
    <property type="entry name" value="Divalent-metal-dependent TIM barrel enzymes"/>
    <property type="match status" value="1"/>
</dbReference>
<evidence type="ECO:0008006" key="2">
    <source>
        <dbReference type="Google" id="ProtNLM"/>
    </source>
</evidence>
<accession>A0A381UZV4</accession>
<dbReference type="InterPro" id="IPR036237">
    <property type="entry name" value="Xyl_isomerase-like_sf"/>
</dbReference>
<reference evidence="1" key="1">
    <citation type="submission" date="2018-05" db="EMBL/GenBank/DDBJ databases">
        <authorList>
            <person name="Lanie J.A."/>
            <person name="Ng W.-L."/>
            <person name="Kazmierczak K.M."/>
            <person name="Andrzejewski T.M."/>
            <person name="Davidsen T.M."/>
            <person name="Wayne K.J."/>
            <person name="Tettelin H."/>
            <person name="Glass J.I."/>
            <person name="Rusch D."/>
            <person name="Podicherti R."/>
            <person name="Tsui H.-C.T."/>
            <person name="Winkler M.E."/>
        </authorList>
    </citation>
    <scope>NUCLEOTIDE SEQUENCE</scope>
</reference>
<sequence>MSKLNKIGIMSGRLSEPLTKKIQEFPRNTWKYEFEKASVSGFRTIEWIFDAWNKNPVMNNDGINQIKHFSEQTGITINSLLADYFMEKKLFSVSEFDLQKNLEVLRNLIKNSNRLGIKILEIPFVDSSSLKTKEEQSQVLSNIEKIVPLLEEYD</sequence>
<evidence type="ECO:0000313" key="1">
    <source>
        <dbReference type="EMBL" id="SVA33666.1"/>
    </source>
</evidence>
<proteinExistence type="predicted"/>
<dbReference type="SUPFAM" id="SSF51658">
    <property type="entry name" value="Xylose isomerase-like"/>
    <property type="match status" value="1"/>
</dbReference>
<name>A0A381UZV4_9ZZZZ</name>
<gene>
    <name evidence="1" type="ORF">METZ01_LOCUS86520</name>
</gene>